<dbReference type="Pfam" id="PF00355">
    <property type="entry name" value="Rieske"/>
    <property type="match status" value="1"/>
</dbReference>
<keyword evidence="2" id="KW-0479">Metal-binding</keyword>
<evidence type="ECO:0000313" key="8">
    <source>
        <dbReference type="EMBL" id="MDO3382109.1"/>
    </source>
</evidence>
<dbReference type="Gene3D" id="2.102.10.10">
    <property type="entry name" value="Rieske [2Fe-2S] iron-sulphur domain"/>
    <property type="match status" value="1"/>
</dbReference>
<keyword evidence="3" id="KW-0408">Iron</keyword>
<comment type="similarity">
    <text evidence="6">Belongs to the bacterial ring-hydroxylating dioxygenase ferredoxin component family.</text>
</comment>
<dbReference type="PANTHER" id="PTHR21496:SF0">
    <property type="entry name" value="RIESKE DOMAIN-CONTAINING PROTEIN"/>
    <property type="match status" value="1"/>
</dbReference>
<evidence type="ECO:0000256" key="6">
    <source>
        <dbReference type="ARBA" id="ARBA00038001"/>
    </source>
</evidence>
<keyword evidence="4" id="KW-0411">Iron-sulfur</keyword>
<evidence type="ECO:0000256" key="4">
    <source>
        <dbReference type="ARBA" id="ARBA00023014"/>
    </source>
</evidence>
<dbReference type="CDD" id="cd03467">
    <property type="entry name" value="Rieske"/>
    <property type="match status" value="1"/>
</dbReference>
<comment type="cofactor">
    <cofactor evidence="5">
        <name>[2Fe-2S] cluster</name>
        <dbReference type="ChEBI" id="CHEBI:190135"/>
    </cofactor>
</comment>
<evidence type="ECO:0000313" key="9">
    <source>
        <dbReference type="Proteomes" id="UP001168380"/>
    </source>
</evidence>
<evidence type="ECO:0000256" key="5">
    <source>
        <dbReference type="ARBA" id="ARBA00034078"/>
    </source>
</evidence>
<reference evidence="8" key="1">
    <citation type="submission" date="2023-07" db="EMBL/GenBank/DDBJ databases">
        <title>Gilvimarinus algae sp. nov., isolated from the surface of Kelp.</title>
        <authorList>
            <person name="Sun Y.Y."/>
            <person name="Gong Y."/>
            <person name="Du Z.J."/>
        </authorList>
    </citation>
    <scope>NUCLEOTIDE SEQUENCE</scope>
    <source>
        <strain evidence="8">SDUM040014</strain>
    </source>
</reference>
<dbReference type="InterPro" id="IPR036922">
    <property type="entry name" value="Rieske_2Fe-2S_sf"/>
</dbReference>
<dbReference type="EMBL" id="JAULRT010000052">
    <property type="protein sequence ID" value="MDO3382109.1"/>
    <property type="molecule type" value="Genomic_DNA"/>
</dbReference>
<evidence type="ECO:0000256" key="2">
    <source>
        <dbReference type="ARBA" id="ARBA00022723"/>
    </source>
</evidence>
<name>A0ABT8TDD0_9GAMM</name>
<gene>
    <name evidence="8" type="ORF">QWI16_07970</name>
</gene>
<evidence type="ECO:0000259" key="7">
    <source>
        <dbReference type="PROSITE" id="PS51296"/>
    </source>
</evidence>
<protein>
    <submittedName>
        <fullName evidence="8">Rieske 2Fe-2S domain-containing protein</fullName>
    </submittedName>
</protein>
<organism evidence="8 9">
    <name type="scientific">Gilvimarinus algae</name>
    <dbReference type="NCBI Taxonomy" id="3058037"/>
    <lineage>
        <taxon>Bacteria</taxon>
        <taxon>Pseudomonadati</taxon>
        <taxon>Pseudomonadota</taxon>
        <taxon>Gammaproteobacteria</taxon>
        <taxon>Cellvibrionales</taxon>
        <taxon>Cellvibrionaceae</taxon>
        <taxon>Gilvimarinus</taxon>
    </lineage>
</organism>
<accession>A0ABT8TDD0</accession>
<evidence type="ECO:0000256" key="3">
    <source>
        <dbReference type="ARBA" id="ARBA00023004"/>
    </source>
</evidence>
<dbReference type="RefSeq" id="WP_302712269.1">
    <property type="nucleotide sequence ID" value="NZ_JAULRT010000052.1"/>
</dbReference>
<dbReference type="Proteomes" id="UP001168380">
    <property type="component" value="Unassembled WGS sequence"/>
</dbReference>
<feature type="domain" description="Rieske" evidence="7">
    <location>
        <begin position="4"/>
        <end position="99"/>
    </location>
</feature>
<sequence length="102" mass="11263">MAYIALVRLHELYDGYRQLVRLGGRELLLLQEQGRVYLLANQCPHRQAPLSRASVAGDLLRCPAHGIEFSLGSGRALNAPDCPGLTFYPLVYEGNTLGIEQP</sequence>
<keyword evidence="1" id="KW-0001">2Fe-2S</keyword>
<keyword evidence="9" id="KW-1185">Reference proteome</keyword>
<dbReference type="InterPro" id="IPR017941">
    <property type="entry name" value="Rieske_2Fe-2S"/>
</dbReference>
<proteinExistence type="inferred from homology"/>
<dbReference type="PANTHER" id="PTHR21496">
    <property type="entry name" value="FERREDOXIN-RELATED"/>
    <property type="match status" value="1"/>
</dbReference>
<dbReference type="SUPFAM" id="SSF50022">
    <property type="entry name" value="ISP domain"/>
    <property type="match status" value="1"/>
</dbReference>
<dbReference type="PROSITE" id="PS51296">
    <property type="entry name" value="RIESKE"/>
    <property type="match status" value="1"/>
</dbReference>
<comment type="caution">
    <text evidence="8">The sequence shown here is derived from an EMBL/GenBank/DDBJ whole genome shotgun (WGS) entry which is preliminary data.</text>
</comment>
<evidence type="ECO:0000256" key="1">
    <source>
        <dbReference type="ARBA" id="ARBA00022714"/>
    </source>
</evidence>